<evidence type="ECO:0000313" key="2">
    <source>
        <dbReference type="EMBL" id="SFR65071.1"/>
    </source>
</evidence>
<dbReference type="EMBL" id="FOZC01000001">
    <property type="protein sequence ID" value="SFR65071.1"/>
    <property type="molecule type" value="Genomic_DNA"/>
</dbReference>
<evidence type="ECO:0000313" key="3">
    <source>
        <dbReference type="Proteomes" id="UP000214760"/>
    </source>
</evidence>
<sequence length="92" mass="10170">MSSKNKNLIRTKNEANQPTELEKATFVTKCICHRCGREVSVKKLTGWKALSMTYGFECPYCHTPNSKFSLAGTCMTFAVLAAIGVVLKTFGM</sequence>
<proteinExistence type="predicted"/>
<reference evidence="2 3" key="1">
    <citation type="submission" date="2016-10" db="EMBL/GenBank/DDBJ databases">
        <authorList>
            <person name="de Groot N.N."/>
        </authorList>
    </citation>
    <scope>NUCLEOTIDE SEQUENCE [LARGE SCALE GENOMIC DNA]</scope>
    <source>
        <strain evidence="2 3">F</strain>
    </source>
</reference>
<keyword evidence="1" id="KW-0812">Transmembrane</keyword>
<protein>
    <submittedName>
        <fullName evidence="2">Uncharacterized protein</fullName>
    </submittedName>
</protein>
<organism evidence="2 3">
    <name type="scientific">[Clostridium] aminophilum</name>
    <dbReference type="NCBI Taxonomy" id="1526"/>
    <lineage>
        <taxon>Bacteria</taxon>
        <taxon>Bacillati</taxon>
        <taxon>Bacillota</taxon>
        <taxon>Clostridia</taxon>
        <taxon>Lachnospirales</taxon>
        <taxon>Lachnospiraceae</taxon>
    </lineage>
</organism>
<dbReference type="RefSeq" id="WP_031471274.1">
    <property type="nucleotide sequence ID" value="NZ_FOZC01000001.1"/>
</dbReference>
<feature type="transmembrane region" description="Helical" evidence="1">
    <location>
        <begin position="68"/>
        <end position="87"/>
    </location>
</feature>
<name>A0A1I6IEF2_9FIRM</name>
<keyword evidence="1" id="KW-0472">Membrane</keyword>
<keyword evidence="1" id="KW-1133">Transmembrane helix</keyword>
<dbReference type="AlphaFoldDB" id="A0A1I6IEF2"/>
<gene>
    <name evidence="2" type="ORF">SAMN02910262_00302</name>
</gene>
<dbReference type="Proteomes" id="UP000214760">
    <property type="component" value="Unassembled WGS sequence"/>
</dbReference>
<accession>A0A1I6IEF2</accession>
<evidence type="ECO:0000256" key="1">
    <source>
        <dbReference type="SAM" id="Phobius"/>
    </source>
</evidence>